<organism evidence="3 4">
    <name type="scientific">Umezawaea endophytica</name>
    <dbReference type="NCBI Taxonomy" id="1654476"/>
    <lineage>
        <taxon>Bacteria</taxon>
        <taxon>Bacillati</taxon>
        <taxon>Actinomycetota</taxon>
        <taxon>Actinomycetes</taxon>
        <taxon>Pseudonocardiales</taxon>
        <taxon>Pseudonocardiaceae</taxon>
        <taxon>Umezawaea</taxon>
    </lineage>
</organism>
<feature type="transmembrane region" description="Helical" evidence="1">
    <location>
        <begin position="146"/>
        <end position="168"/>
    </location>
</feature>
<dbReference type="EMBL" id="JANYMP010000008">
    <property type="protein sequence ID" value="MCS7478860.1"/>
    <property type="molecule type" value="Genomic_DNA"/>
</dbReference>
<name>A0A9X3AGX7_9PSEU</name>
<dbReference type="Pfam" id="PF04892">
    <property type="entry name" value="VanZ"/>
    <property type="match status" value="1"/>
</dbReference>
<sequence>MHLYSRDAYLAEVILNQPLVVLALVLGCSTAGLVALAVAKWRGWRKLPAVLAGCGLAMALAVTLARPELVRYSLFDPIYFPCVLNDFSLADSLARLNFLMLTPFAFFGTLATRRPVPVLLASAAVSGFVELFQTVTSVGSCEAQDFYNNVVGAACAVALAWLVNRVLLDRGPAPVAERESSTG</sequence>
<evidence type="ECO:0000259" key="2">
    <source>
        <dbReference type="Pfam" id="PF04892"/>
    </source>
</evidence>
<proteinExistence type="predicted"/>
<evidence type="ECO:0000256" key="1">
    <source>
        <dbReference type="SAM" id="Phobius"/>
    </source>
</evidence>
<keyword evidence="1" id="KW-0472">Membrane</keyword>
<dbReference type="PROSITE" id="PS51257">
    <property type="entry name" value="PROKAR_LIPOPROTEIN"/>
    <property type="match status" value="1"/>
</dbReference>
<feature type="transmembrane region" description="Helical" evidence="1">
    <location>
        <begin position="118"/>
        <end position="140"/>
    </location>
</feature>
<keyword evidence="4" id="KW-1185">Reference proteome</keyword>
<comment type="caution">
    <text evidence="3">The sequence shown here is derived from an EMBL/GenBank/DDBJ whole genome shotgun (WGS) entry which is preliminary data.</text>
</comment>
<dbReference type="AlphaFoldDB" id="A0A9X3AGX7"/>
<evidence type="ECO:0000313" key="3">
    <source>
        <dbReference type="EMBL" id="MCS7478860.1"/>
    </source>
</evidence>
<reference evidence="3" key="1">
    <citation type="submission" date="2022-08" db="EMBL/GenBank/DDBJ databases">
        <authorList>
            <person name="Tistechok S."/>
            <person name="Samborskyy M."/>
            <person name="Roman I."/>
        </authorList>
    </citation>
    <scope>NUCLEOTIDE SEQUENCE</scope>
    <source>
        <strain evidence="3">DSM 103496</strain>
    </source>
</reference>
<dbReference type="InterPro" id="IPR006976">
    <property type="entry name" value="VanZ-like"/>
</dbReference>
<accession>A0A9X3AGX7</accession>
<protein>
    <submittedName>
        <fullName evidence="3">VanZ family protein</fullName>
    </submittedName>
</protein>
<keyword evidence="1" id="KW-1133">Transmembrane helix</keyword>
<feature type="transmembrane region" description="Helical" evidence="1">
    <location>
        <begin position="93"/>
        <end position="111"/>
    </location>
</feature>
<feature type="transmembrane region" description="Helical" evidence="1">
    <location>
        <begin position="46"/>
        <end position="65"/>
    </location>
</feature>
<keyword evidence="1" id="KW-0812">Transmembrane</keyword>
<feature type="transmembrane region" description="Helical" evidence="1">
    <location>
        <begin position="20"/>
        <end position="39"/>
    </location>
</feature>
<feature type="domain" description="VanZ-like" evidence="2">
    <location>
        <begin position="96"/>
        <end position="163"/>
    </location>
</feature>
<dbReference type="RefSeq" id="WP_259624367.1">
    <property type="nucleotide sequence ID" value="NZ_JANYMP010000008.1"/>
</dbReference>
<dbReference type="Proteomes" id="UP001141259">
    <property type="component" value="Unassembled WGS sequence"/>
</dbReference>
<evidence type="ECO:0000313" key="4">
    <source>
        <dbReference type="Proteomes" id="UP001141259"/>
    </source>
</evidence>
<gene>
    <name evidence="3" type="ORF">NZH93_18530</name>
</gene>